<dbReference type="EMBL" id="BPVZ01000162">
    <property type="protein sequence ID" value="GKV42834.1"/>
    <property type="molecule type" value="Genomic_DNA"/>
</dbReference>
<accession>A0AAV5M1A0</accession>
<name>A0AAV5M1A0_9ROSI</name>
<gene>
    <name evidence="1" type="ORF">SLEP1_g50199</name>
</gene>
<dbReference type="Proteomes" id="UP001054252">
    <property type="component" value="Unassembled WGS sequence"/>
</dbReference>
<organism evidence="1 2">
    <name type="scientific">Rubroshorea leprosula</name>
    <dbReference type="NCBI Taxonomy" id="152421"/>
    <lineage>
        <taxon>Eukaryota</taxon>
        <taxon>Viridiplantae</taxon>
        <taxon>Streptophyta</taxon>
        <taxon>Embryophyta</taxon>
        <taxon>Tracheophyta</taxon>
        <taxon>Spermatophyta</taxon>
        <taxon>Magnoliopsida</taxon>
        <taxon>eudicotyledons</taxon>
        <taxon>Gunneridae</taxon>
        <taxon>Pentapetalae</taxon>
        <taxon>rosids</taxon>
        <taxon>malvids</taxon>
        <taxon>Malvales</taxon>
        <taxon>Dipterocarpaceae</taxon>
        <taxon>Rubroshorea</taxon>
    </lineage>
</organism>
<keyword evidence="2" id="KW-1185">Reference proteome</keyword>
<evidence type="ECO:0000313" key="2">
    <source>
        <dbReference type="Proteomes" id="UP001054252"/>
    </source>
</evidence>
<sequence length="72" mass="7865">MRILKIEYAMFTGYAAYLSSLNPENKVQVVFEHPDDSPVFSGKTVGADGYVLKGVCTGILLSAVDRHGNNQM</sequence>
<evidence type="ECO:0000313" key="1">
    <source>
        <dbReference type="EMBL" id="GKV42834.1"/>
    </source>
</evidence>
<proteinExistence type="predicted"/>
<comment type="caution">
    <text evidence="1">The sequence shown here is derived from an EMBL/GenBank/DDBJ whole genome shotgun (WGS) entry which is preliminary data.</text>
</comment>
<protein>
    <submittedName>
        <fullName evidence="1">Uncharacterized protein</fullName>
    </submittedName>
</protein>
<dbReference type="AlphaFoldDB" id="A0AAV5M1A0"/>
<reference evidence="1 2" key="1">
    <citation type="journal article" date="2021" name="Commun. Biol.">
        <title>The genome of Shorea leprosula (Dipterocarpaceae) highlights the ecological relevance of drought in aseasonal tropical rainforests.</title>
        <authorList>
            <person name="Ng K.K.S."/>
            <person name="Kobayashi M.J."/>
            <person name="Fawcett J.A."/>
            <person name="Hatakeyama M."/>
            <person name="Paape T."/>
            <person name="Ng C.H."/>
            <person name="Ang C.C."/>
            <person name="Tnah L.H."/>
            <person name="Lee C.T."/>
            <person name="Nishiyama T."/>
            <person name="Sese J."/>
            <person name="O'Brien M.J."/>
            <person name="Copetti D."/>
            <person name="Mohd Noor M.I."/>
            <person name="Ong R.C."/>
            <person name="Putra M."/>
            <person name="Sireger I.Z."/>
            <person name="Indrioko S."/>
            <person name="Kosugi Y."/>
            <person name="Izuno A."/>
            <person name="Isagi Y."/>
            <person name="Lee S.L."/>
            <person name="Shimizu K.K."/>
        </authorList>
    </citation>
    <scope>NUCLEOTIDE SEQUENCE [LARGE SCALE GENOMIC DNA]</scope>
    <source>
        <strain evidence="1">214</strain>
    </source>
</reference>